<comment type="caution">
    <text evidence="2">The sequence shown here is derived from an EMBL/GenBank/DDBJ whole genome shotgun (WGS) entry which is preliminary data.</text>
</comment>
<reference evidence="2 3" key="2">
    <citation type="journal article" date="2016" name="Int. J. Syst. Evol. Microbiol.">
        <title>Vitellibacter aquimaris sp. nov., a marine bacterium isolated from seawater.</title>
        <authorList>
            <person name="Thevarajoo S."/>
            <person name="Selvaratnam C."/>
            <person name="Goh K.M."/>
            <person name="Hong K.W."/>
            <person name="Chan X.Y."/>
            <person name="Chan K.G."/>
            <person name="Chong C.S."/>
        </authorList>
    </citation>
    <scope>NUCLEOTIDE SEQUENCE [LARGE SCALE GENOMIC DNA]</scope>
    <source>
        <strain evidence="2 3">D-24</strain>
    </source>
</reference>
<feature type="transmembrane region" description="Helical" evidence="1">
    <location>
        <begin position="53"/>
        <end position="76"/>
    </location>
</feature>
<sequence>MEEKVITKPSKSFIYILWILVGYIGILTGYHSFKIIEYFIKPVPNPLMPLDLYKYIAFPYLSFIPFLLALLFLGIYFVRKEYFTKGYVIFYAILILFFHLSQSSLLAFFDSFNPYGG</sequence>
<dbReference type="OrthoDB" id="1445230at2"/>
<feature type="transmembrane region" description="Helical" evidence="1">
    <location>
        <begin position="88"/>
        <end position="109"/>
    </location>
</feature>
<dbReference type="RefSeq" id="WP_062623172.1">
    <property type="nucleotide sequence ID" value="NZ_JRWG01000015.1"/>
</dbReference>
<keyword evidence="1" id="KW-1133">Transmembrane helix</keyword>
<proteinExistence type="predicted"/>
<dbReference type="AlphaFoldDB" id="A0A137REH0"/>
<keyword evidence="3" id="KW-1185">Reference proteome</keyword>
<reference evidence="3" key="1">
    <citation type="submission" date="2014-10" db="EMBL/GenBank/DDBJ databases">
        <title>Genome sequencing of Vitellibacter sp. D-24.</title>
        <authorList>
            <person name="Thevarajoo S."/>
            <person name="Selvaratnam C."/>
            <person name="Goh K.M."/>
            <person name="Chong C.S."/>
        </authorList>
    </citation>
    <scope>NUCLEOTIDE SEQUENCE [LARGE SCALE GENOMIC DNA]</scope>
    <source>
        <strain evidence="3">D-24</strain>
    </source>
</reference>
<gene>
    <name evidence="2" type="ORF">LS48_14295</name>
</gene>
<protein>
    <submittedName>
        <fullName evidence="2">Uncharacterized protein</fullName>
    </submittedName>
</protein>
<dbReference type="Proteomes" id="UP000070138">
    <property type="component" value="Unassembled WGS sequence"/>
</dbReference>
<name>A0A137REH0_9FLAO</name>
<evidence type="ECO:0000256" key="1">
    <source>
        <dbReference type="SAM" id="Phobius"/>
    </source>
</evidence>
<dbReference type="EMBL" id="JRWG01000015">
    <property type="protein sequence ID" value="KXN97884.1"/>
    <property type="molecule type" value="Genomic_DNA"/>
</dbReference>
<evidence type="ECO:0000313" key="2">
    <source>
        <dbReference type="EMBL" id="KXN97884.1"/>
    </source>
</evidence>
<evidence type="ECO:0000313" key="3">
    <source>
        <dbReference type="Proteomes" id="UP000070138"/>
    </source>
</evidence>
<keyword evidence="1" id="KW-0472">Membrane</keyword>
<feature type="transmembrane region" description="Helical" evidence="1">
    <location>
        <begin position="12"/>
        <end position="33"/>
    </location>
</feature>
<accession>A0A137REH0</accession>
<keyword evidence="1" id="KW-0812">Transmembrane</keyword>
<organism evidence="2 3">
    <name type="scientific">Aequorivita aquimaris</name>
    <dbReference type="NCBI Taxonomy" id="1548749"/>
    <lineage>
        <taxon>Bacteria</taxon>
        <taxon>Pseudomonadati</taxon>
        <taxon>Bacteroidota</taxon>
        <taxon>Flavobacteriia</taxon>
        <taxon>Flavobacteriales</taxon>
        <taxon>Flavobacteriaceae</taxon>
        <taxon>Aequorivita</taxon>
    </lineage>
</organism>